<evidence type="ECO:0000259" key="3">
    <source>
        <dbReference type="Pfam" id="PF01979"/>
    </source>
</evidence>
<evidence type="ECO:0000313" key="5">
    <source>
        <dbReference type="Proteomes" id="UP000706039"/>
    </source>
</evidence>
<dbReference type="EMBL" id="JAINVV010000008">
    <property type="protein sequence ID" value="MBY8824016.1"/>
    <property type="molecule type" value="Genomic_DNA"/>
</dbReference>
<dbReference type="Gene3D" id="2.120.10.30">
    <property type="entry name" value="TolB, C-terminal domain"/>
    <property type="match status" value="3"/>
</dbReference>
<dbReference type="SUPFAM" id="SSF82171">
    <property type="entry name" value="DPP6 N-terminal domain-like"/>
    <property type="match status" value="1"/>
</dbReference>
<name>A0ABS7PRX0_9SPHN</name>
<dbReference type="InterPro" id="IPR011042">
    <property type="entry name" value="6-blade_b-propeller_TolB-like"/>
</dbReference>
<feature type="chain" id="PRO_5047134222" evidence="2">
    <location>
        <begin position="22"/>
        <end position="997"/>
    </location>
</feature>
<comment type="similarity">
    <text evidence="1">Belongs to the TolB family.</text>
</comment>
<feature type="signal peptide" evidence="2">
    <location>
        <begin position="1"/>
        <end position="21"/>
    </location>
</feature>
<evidence type="ECO:0000313" key="4">
    <source>
        <dbReference type="EMBL" id="MBY8824016.1"/>
    </source>
</evidence>
<evidence type="ECO:0000256" key="2">
    <source>
        <dbReference type="SAM" id="SignalP"/>
    </source>
</evidence>
<dbReference type="Pfam" id="PF01979">
    <property type="entry name" value="Amidohydro_1"/>
    <property type="match status" value="1"/>
</dbReference>
<comment type="caution">
    <text evidence="4">The sequence shown here is derived from an EMBL/GenBank/DDBJ whole genome shotgun (WGS) entry which is preliminary data.</text>
</comment>
<proteinExistence type="inferred from homology"/>
<accession>A0ABS7PRX0</accession>
<dbReference type="PANTHER" id="PTHR36842:SF1">
    <property type="entry name" value="PROTEIN TOLB"/>
    <property type="match status" value="1"/>
</dbReference>
<keyword evidence="2" id="KW-0732">Signal</keyword>
<protein>
    <submittedName>
        <fullName evidence="4">Amidohydrolase family protein</fullName>
    </submittedName>
</protein>
<organism evidence="4 5">
    <name type="scientific">Sphingomonas colocasiae</name>
    <dbReference type="NCBI Taxonomy" id="1848973"/>
    <lineage>
        <taxon>Bacteria</taxon>
        <taxon>Pseudomonadati</taxon>
        <taxon>Pseudomonadota</taxon>
        <taxon>Alphaproteobacteria</taxon>
        <taxon>Sphingomonadales</taxon>
        <taxon>Sphingomonadaceae</taxon>
        <taxon>Sphingomonas</taxon>
    </lineage>
</organism>
<dbReference type="InterPro" id="IPR011059">
    <property type="entry name" value="Metal-dep_hydrolase_composite"/>
</dbReference>
<dbReference type="InterPro" id="IPR006680">
    <property type="entry name" value="Amidohydro-rel"/>
</dbReference>
<dbReference type="SUPFAM" id="SSF51338">
    <property type="entry name" value="Composite domain of metallo-dependent hydrolases"/>
    <property type="match status" value="1"/>
</dbReference>
<dbReference type="RefSeq" id="WP_222991115.1">
    <property type="nucleotide sequence ID" value="NZ_JAINVV010000008.1"/>
</dbReference>
<dbReference type="SUPFAM" id="SSF51556">
    <property type="entry name" value="Metallo-dependent hydrolases"/>
    <property type="match status" value="1"/>
</dbReference>
<feature type="domain" description="Amidohydrolase-related" evidence="3">
    <location>
        <begin position="854"/>
        <end position="985"/>
    </location>
</feature>
<evidence type="ECO:0000256" key="1">
    <source>
        <dbReference type="ARBA" id="ARBA00009820"/>
    </source>
</evidence>
<dbReference type="InterPro" id="IPR011659">
    <property type="entry name" value="WD40"/>
</dbReference>
<reference evidence="4 5" key="1">
    <citation type="submission" date="2021-08" db="EMBL/GenBank/DDBJ databases">
        <authorList>
            <person name="Tuo L."/>
        </authorList>
    </citation>
    <scope>NUCLEOTIDE SEQUENCE [LARGE SCALE GENOMIC DNA]</scope>
    <source>
        <strain evidence="4 5">JCM 31229</strain>
    </source>
</reference>
<dbReference type="PANTHER" id="PTHR36842">
    <property type="entry name" value="PROTEIN TOLB HOMOLOG"/>
    <property type="match status" value="1"/>
</dbReference>
<sequence length="997" mass="108712">MKKWLALSMSVTALAGGPAFAETRQFSVDEGTNFAAALSPDGKHIVIDLQGELRILPAAGGAARQAIDLPDEARLPAWSPDGRWIAFQHFSAGQWRIFVMARDGTGLRQLTNGAADDREPVWSPDGRSILFSSDRAGNFDIWRVGLDGGAPEQVTTSSAEEYFPAISKSGRLAFVSAGKDGRSLIVRENGQDRVILSSKDELVGPNWNDAGDRLAYVEYREIYEGRDAGLTALNLVDPATGKVARGSGALEDVFVGRPQWAPDGQLFYSADGKIRLRRDARTRDIPFTAQFTVDRPAPYRFKRQDLRSAAAQPAKGIMAPVVSPDGRHIAFVALGDIWLLTVGKAEPERLTDDPWVDIDPAWSPDGSKLAFVSDRRGTGTMDVWLRDMTTGREERLTDTAESLTAPAFSPDGKSLAVTMLDHGDWHANTLHVLDLATRQLRKLDDPQFKPSGPRWLPDGSAIASVALDYISKRYRKGLNEVRLVPLDGSPARFVSPMPGVALGIRSANGITWSPDGRQAAFVQDGMLWSVATGPDGGFLGTPRRLTDDVADYPSWTGDSKSIVFTSVDKLRRLNVDDGSIEEIPLRLNWTPRRVKGRKVIRAGRLFDAVANTYRTDVDILVEDNVIKEIVPRRARWDDAEIVDASDKTVIPGLFENHIHNFIINGEITGRVALSYGITAIREPGTEPSEGRESKEAWASGRRLGPRLFTTGLIEGGRIYYPMSYPVRSPAALELELDRAARFDVDFIKTYEQLDAPLLKRTIQFAHDLGIPVTSHDAYPAARFGADAVEHLTARDRASIGDRQSALGNIYKDVAQIYAQSGMAVVPTAIGGSMRTGGYYLQQAGRSMLDLPQMRLLPERFRNSRQIAGAVVPGKPALDAKLLAASTAPLRTLIAAGVPIPTGTDTAFYNIGFGVFGELCYYVEAGLTPAQAIRQATIESARLNHVEDLLGSIEPGKLADMVILSGDPLARITDLVNVSAVVKDGELYTLDRLLAGPR</sequence>
<dbReference type="SUPFAM" id="SSF69304">
    <property type="entry name" value="Tricorn protease N-terminal domain"/>
    <property type="match status" value="1"/>
</dbReference>
<gene>
    <name evidence="4" type="ORF">K7G82_17050</name>
</gene>
<dbReference type="Gene3D" id="3.20.20.140">
    <property type="entry name" value="Metal-dependent hydrolases"/>
    <property type="match status" value="1"/>
</dbReference>
<keyword evidence="5" id="KW-1185">Reference proteome</keyword>
<dbReference type="Proteomes" id="UP000706039">
    <property type="component" value="Unassembled WGS sequence"/>
</dbReference>
<dbReference type="Pfam" id="PF07676">
    <property type="entry name" value="PD40"/>
    <property type="match status" value="6"/>
</dbReference>
<dbReference type="InterPro" id="IPR032466">
    <property type="entry name" value="Metal_Hydrolase"/>
</dbReference>
<dbReference type="Gene3D" id="2.30.40.10">
    <property type="entry name" value="Urease, subunit C, domain 1"/>
    <property type="match status" value="1"/>
</dbReference>